<evidence type="ECO:0000313" key="1">
    <source>
        <dbReference type="EMBL" id="RHH09332.1"/>
    </source>
</evidence>
<dbReference type="Proteomes" id="UP000266644">
    <property type="component" value="Unassembled WGS sequence"/>
</dbReference>
<sequence>MGEGQLYTLDVSSVDKTVCEIPLSDLLESFGIKMATFGTFICEIFGDMICFPYFPEKSNWTMEGIVLQLRQIIRYYILHGSYFADCGPLNDKMGFVLFFFHYIRYASDSKRDEPKKLSCKYGLKTLVS</sequence>
<protein>
    <submittedName>
        <fullName evidence="1">Uncharacterized protein</fullName>
    </submittedName>
</protein>
<dbReference type="AlphaFoldDB" id="A0A396BZQ0"/>
<dbReference type="EMBL" id="QRJE01000024">
    <property type="protein sequence ID" value="RHH09332.1"/>
    <property type="molecule type" value="Genomic_DNA"/>
</dbReference>
<proteinExistence type="predicted"/>
<name>A0A396BZQ0_BACFG</name>
<reference evidence="1 2" key="1">
    <citation type="submission" date="2018-08" db="EMBL/GenBank/DDBJ databases">
        <title>A genome reference for cultivated species of the human gut microbiota.</title>
        <authorList>
            <person name="Zou Y."/>
            <person name="Xue W."/>
            <person name="Luo G."/>
        </authorList>
    </citation>
    <scope>NUCLEOTIDE SEQUENCE [LARGE SCALE GENOMIC DNA]</scope>
    <source>
        <strain evidence="1 2">AM18-6</strain>
    </source>
</reference>
<accession>A0A396BZQ0</accession>
<organism evidence="1 2">
    <name type="scientific">Bacteroides fragilis</name>
    <dbReference type="NCBI Taxonomy" id="817"/>
    <lineage>
        <taxon>Bacteria</taxon>
        <taxon>Pseudomonadati</taxon>
        <taxon>Bacteroidota</taxon>
        <taxon>Bacteroidia</taxon>
        <taxon>Bacteroidales</taxon>
        <taxon>Bacteroidaceae</taxon>
        <taxon>Bacteroides</taxon>
    </lineage>
</organism>
<gene>
    <name evidence="1" type="ORF">DW228_15025</name>
</gene>
<evidence type="ECO:0000313" key="2">
    <source>
        <dbReference type="Proteomes" id="UP000266644"/>
    </source>
</evidence>
<comment type="caution">
    <text evidence="1">The sequence shown here is derived from an EMBL/GenBank/DDBJ whole genome shotgun (WGS) entry which is preliminary data.</text>
</comment>